<protein>
    <recommendedName>
        <fullName evidence="3">Nephrocystin 3-like N-terminal domain-containing protein</fullName>
    </recommendedName>
</protein>
<dbReference type="STRING" id="71717.A0A4Y7T906"/>
<dbReference type="AlphaFoldDB" id="A0A4Y7T906"/>
<accession>A0A4Y7T906</accession>
<comment type="caution">
    <text evidence="4">The sequence shown here is derived from an EMBL/GenBank/DDBJ whole genome shotgun (WGS) entry which is preliminary data.</text>
</comment>
<evidence type="ECO:0000313" key="5">
    <source>
        <dbReference type="Proteomes" id="UP000298030"/>
    </source>
</evidence>
<dbReference type="Pfam" id="PF24883">
    <property type="entry name" value="NPHP3_N"/>
    <property type="match status" value="1"/>
</dbReference>
<evidence type="ECO:0000259" key="3">
    <source>
        <dbReference type="Pfam" id="PF24883"/>
    </source>
</evidence>
<dbReference type="SUPFAM" id="SSF52540">
    <property type="entry name" value="P-loop containing nucleoside triphosphate hydrolases"/>
    <property type="match status" value="1"/>
</dbReference>
<proteinExistence type="predicted"/>
<evidence type="ECO:0000256" key="1">
    <source>
        <dbReference type="ARBA" id="ARBA00022737"/>
    </source>
</evidence>
<gene>
    <name evidence="4" type="ORF">FA13DRAFT_1733743</name>
</gene>
<evidence type="ECO:0000256" key="2">
    <source>
        <dbReference type="SAM" id="MobiDB-lite"/>
    </source>
</evidence>
<keyword evidence="5" id="KW-1185">Reference proteome</keyword>
<dbReference type="EMBL" id="QPFP01000023">
    <property type="protein sequence ID" value="TEB30434.1"/>
    <property type="molecule type" value="Genomic_DNA"/>
</dbReference>
<name>A0A4Y7T906_COPMI</name>
<organism evidence="4 5">
    <name type="scientific">Coprinellus micaceus</name>
    <name type="common">Glistening ink-cap mushroom</name>
    <name type="synonym">Coprinus micaceus</name>
    <dbReference type="NCBI Taxonomy" id="71717"/>
    <lineage>
        <taxon>Eukaryota</taxon>
        <taxon>Fungi</taxon>
        <taxon>Dikarya</taxon>
        <taxon>Basidiomycota</taxon>
        <taxon>Agaricomycotina</taxon>
        <taxon>Agaricomycetes</taxon>
        <taxon>Agaricomycetidae</taxon>
        <taxon>Agaricales</taxon>
        <taxon>Agaricineae</taxon>
        <taxon>Psathyrellaceae</taxon>
        <taxon>Coprinellus</taxon>
    </lineage>
</organism>
<dbReference type="OrthoDB" id="3018344at2759"/>
<feature type="compositionally biased region" description="Polar residues" evidence="2">
    <location>
        <begin position="44"/>
        <end position="54"/>
    </location>
</feature>
<reference evidence="4 5" key="1">
    <citation type="journal article" date="2019" name="Nat. Ecol. Evol.">
        <title>Megaphylogeny resolves global patterns of mushroom evolution.</title>
        <authorList>
            <person name="Varga T."/>
            <person name="Krizsan K."/>
            <person name="Foldi C."/>
            <person name="Dima B."/>
            <person name="Sanchez-Garcia M."/>
            <person name="Sanchez-Ramirez S."/>
            <person name="Szollosi G.J."/>
            <person name="Szarkandi J.G."/>
            <person name="Papp V."/>
            <person name="Albert L."/>
            <person name="Andreopoulos W."/>
            <person name="Angelini C."/>
            <person name="Antonin V."/>
            <person name="Barry K.W."/>
            <person name="Bougher N.L."/>
            <person name="Buchanan P."/>
            <person name="Buyck B."/>
            <person name="Bense V."/>
            <person name="Catcheside P."/>
            <person name="Chovatia M."/>
            <person name="Cooper J."/>
            <person name="Damon W."/>
            <person name="Desjardin D."/>
            <person name="Finy P."/>
            <person name="Geml J."/>
            <person name="Haridas S."/>
            <person name="Hughes K."/>
            <person name="Justo A."/>
            <person name="Karasinski D."/>
            <person name="Kautmanova I."/>
            <person name="Kiss B."/>
            <person name="Kocsube S."/>
            <person name="Kotiranta H."/>
            <person name="LaButti K.M."/>
            <person name="Lechner B.E."/>
            <person name="Liimatainen K."/>
            <person name="Lipzen A."/>
            <person name="Lukacs Z."/>
            <person name="Mihaltcheva S."/>
            <person name="Morgado L.N."/>
            <person name="Niskanen T."/>
            <person name="Noordeloos M.E."/>
            <person name="Ohm R.A."/>
            <person name="Ortiz-Santana B."/>
            <person name="Ovrebo C."/>
            <person name="Racz N."/>
            <person name="Riley R."/>
            <person name="Savchenko A."/>
            <person name="Shiryaev A."/>
            <person name="Soop K."/>
            <person name="Spirin V."/>
            <person name="Szebenyi C."/>
            <person name="Tomsovsky M."/>
            <person name="Tulloss R.E."/>
            <person name="Uehling J."/>
            <person name="Grigoriev I.V."/>
            <person name="Vagvolgyi C."/>
            <person name="Papp T."/>
            <person name="Martin F.M."/>
            <person name="Miettinen O."/>
            <person name="Hibbett D.S."/>
            <person name="Nagy L.G."/>
        </authorList>
    </citation>
    <scope>NUCLEOTIDE SEQUENCE [LARGE SCALE GENOMIC DNA]</scope>
    <source>
        <strain evidence="4 5">FP101781</strain>
    </source>
</reference>
<feature type="region of interest" description="Disordered" evidence="2">
    <location>
        <begin position="38"/>
        <end position="77"/>
    </location>
</feature>
<dbReference type="PANTHER" id="PTHR10039:SF14">
    <property type="entry name" value="NACHT DOMAIN-CONTAINING PROTEIN"/>
    <property type="match status" value="1"/>
</dbReference>
<dbReference type="InterPro" id="IPR056884">
    <property type="entry name" value="NPHP3-like_N"/>
</dbReference>
<keyword evidence="1" id="KW-0677">Repeat</keyword>
<dbReference type="Proteomes" id="UP000298030">
    <property type="component" value="Unassembled WGS sequence"/>
</dbReference>
<feature type="domain" description="Nephrocystin 3-like N-terminal" evidence="3">
    <location>
        <begin position="147"/>
        <end position="312"/>
    </location>
</feature>
<evidence type="ECO:0000313" key="4">
    <source>
        <dbReference type="EMBL" id="TEB30434.1"/>
    </source>
</evidence>
<sequence>MPWSLIRSCFGPLLANCQHSKEYLDSEDNMDGQVLSVQARRRGSAQSRPTTGTSPIPDGRDPYACKFPPPRPSADSSGAGLGFLSNAHHFTRSGLHVTNVASARANKDGWAELLEHSAPNALHNSRHRFDPPKCDDDTRVEVIGELVSWIQDRDSPTRLLCMTGAAGSGKSALQQSVAEKCEKVEILGSSFFFSSTDHTRNNTRRLITTISYQLGLTSPTLRDFIIAAVEKDSLISTKSMGAQIDALIVEPLAMLRRLPDGEALLKALPHAILIDGLDECLGKERQAELLMAIQEGFLDRPWIPFRVFIASRPEWAIRTAIEPHGHLHALVYHIRLSEKYDATADIRRTLRRKLGAIGNRSSDPRARRSLWPSEEDLEMLVEAASGQCVYADTIMRYICDRHSSPVERLRVVLTWRPDEGQRARPFAALDFLYTNILVAARDAYEAVDTNGDRNFLVLFNALHLHTVSDFQPMDAEFRHRHGLPLLEAHDPLLGLETGGLEILLSDVRSLVAYGSQLKDGRHYQVFHWYHKSLHDFLESESRAGDLFVSPEKARGYLVEVQMRYFSSVPWEAFKSWTFHRWEEVLDLCAWCLMTLFRAFGVPGFSDSTLVPYLHRFRADGGLARIGDFFALPNGNLRTSTAHSLGVQALSHALSVLETQSQDQDTVGLIFDINKLTRDLRRLSTQRLPVGIGGSCHANVL</sequence>
<dbReference type="InterPro" id="IPR027417">
    <property type="entry name" value="P-loop_NTPase"/>
</dbReference>
<dbReference type="PANTHER" id="PTHR10039">
    <property type="entry name" value="AMELOGENIN"/>
    <property type="match status" value="1"/>
</dbReference>